<evidence type="ECO:0000313" key="2">
    <source>
        <dbReference type="Proteomes" id="UP001518989"/>
    </source>
</evidence>
<accession>A0ABS3KWD3</accession>
<dbReference type="RefSeq" id="WP_207419973.1">
    <property type="nucleotide sequence ID" value="NZ_CP061180.1"/>
</dbReference>
<gene>
    <name evidence="1" type="ORF">IAI61_22420</name>
</gene>
<sequence>MNERAYDLQEALTIALREEVGDDPVDRPRLMALRDSFRKTLENAVSPDNTVTDMDYRAQLAAAFEAVYQRLYAASRVSR</sequence>
<comment type="caution">
    <text evidence="1">The sequence shown here is derived from an EMBL/GenBank/DDBJ whole genome shotgun (WGS) entry which is preliminary data.</text>
</comment>
<keyword evidence="2" id="KW-1185">Reference proteome</keyword>
<proteinExistence type="predicted"/>
<evidence type="ECO:0000313" key="1">
    <source>
        <dbReference type="EMBL" id="MBO1081789.1"/>
    </source>
</evidence>
<dbReference type="EMBL" id="JACTNG010000021">
    <property type="protein sequence ID" value="MBO1081789.1"/>
    <property type="molecule type" value="Genomic_DNA"/>
</dbReference>
<protein>
    <submittedName>
        <fullName evidence="1">Uncharacterized protein</fullName>
    </submittedName>
</protein>
<dbReference type="Proteomes" id="UP001518989">
    <property type="component" value="Unassembled WGS sequence"/>
</dbReference>
<reference evidence="1 2" key="1">
    <citation type="submission" date="2020-09" db="EMBL/GenBank/DDBJ databases">
        <title>Roseomonas.</title>
        <authorList>
            <person name="Zhu W."/>
        </authorList>
    </citation>
    <scope>NUCLEOTIDE SEQUENCE [LARGE SCALE GENOMIC DNA]</scope>
    <source>
        <strain evidence="1 2">573</strain>
    </source>
</reference>
<name>A0ABS3KWD3_9PROT</name>
<organism evidence="1 2">
    <name type="scientific">Roseomonas haemaphysalidis</name>
    <dbReference type="NCBI Taxonomy" id="2768162"/>
    <lineage>
        <taxon>Bacteria</taxon>
        <taxon>Pseudomonadati</taxon>
        <taxon>Pseudomonadota</taxon>
        <taxon>Alphaproteobacteria</taxon>
        <taxon>Acetobacterales</taxon>
        <taxon>Roseomonadaceae</taxon>
        <taxon>Roseomonas</taxon>
    </lineage>
</organism>